<dbReference type="GeneID" id="103678450"/>
<evidence type="ECO:0000256" key="17">
    <source>
        <dbReference type="ARBA" id="ARBA00023140"/>
    </source>
</evidence>
<keyword evidence="13" id="KW-0862">Zinc</keyword>
<dbReference type="RefSeq" id="XP_040501592.1">
    <property type="nucleotide sequence ID" value="XM_040645658.1"/>
</dbReference>
<keyword evidence="9" id="KW-0812">Transmembrane</keyword>
<protein>
    <recommendedName>
        <fullName evidence="21">Peroxisome biogenesis factor 10</fullName>
        <ecNumber evidence="5">2.3.2.27</ecNumber>
    </recommendedName>
    <alternativeName>
        <fullName evidence="18">Peroxin-10</fullName>
    </alternativeName>
    <alternativeName>
        <fullName evidence="23">Peroxisomal biogenesis factor 10</fullName>
    </alternativeName>
    <alternativeName>
        <fullName evidence="22">Peroxisome assembly protein 10</fullName>
    </alternativeName>
</protein>
<evidence type="ECO:0000256" key="4">
    <source>
        <dbReference type="ARBA" id="ARBA00008704"/>
    </source>
</evidence>
<evidence type="ECO:0000256" key="15">
    <source>
        <dbReference type="ARBA" id="ARBA00022989"/>
    </source>
</evidence>
<evidence type="ECO:0000256" key="7">
    <source>
        <dbReference type="ARBA" id="ARBA00022593"/>
    </source>
</evidence>
<dbReference type="GO" id="GO:0061630">
    <property type="term" value="F:ubiquitin protein ligase activity"/>
    <property type="evidence" value="ECO:0007669"/>
    <property type="project" value="UniProtKB-EC"/>
</dbReference>
<dbReference type="AlphaFoldDB" id="A0A8M1H2U8"/>
<dbReference type="InterPro" id="IPR013083">
    <property type="entry name" value="Znf_RING/FYVE/PHD"/>
</dbReference>
<dbReference type="GO" id="GO:0005778">
    <property type="term" value="C:peroxisomal membrane"/>
    <property type="evidence" value="ECO:0007669"/>
    <property type="project" value="UniProtKB-SubCell"/>
</dbReference>
<keyword evidence="8" id="KW-0808">Transferase</keyword>
<evidence type="ECO:0000256" key="9">
    <source>
        <dbReference type="ARBA" id="ARBA00022692"/>
    </source>
</evidence>
<dbReference type="PANTHER" id="PTHR23350">
    <property type="entry name" value="PEROXISOME ASSEMBLY PROTEIN 10"/>
    <property type="match status" value="1"/>
</dbReference>
<keyword evidence="17" id="KW-0576">Peroxisome</keyword>
<organism evidence="26 27">
    <name type="scientific">Ursus maritimus</name>
    <name type="common">Polar bear</name>
    <name type="synonym">Thalarctos maritimus</name>
    <dbReference type="NCBI Taxonomy" id="29073"/>
    <lineage>
        <taxon>Eukaryota</taxon>
        <taxon>Metazoa</taxon>
        <taxon>Chordata</taxon>
        <taxon>Craniata</taxon>
        <taxon>Vertebrata</taxon>
        <taxon>Euteleostomi</taxon>
        <taxon>Mammalia</taxon>
        <taxon>Eutheria</taxon>
        <taxon>Laurasiatheria</taxon>
        <taxon>Carnivora</taxon>
        <taxon>Caniformia</taxon>
        <taxon>Ursidae</taxon>
        <taxon>Ursus</taxon>
    </lineage>
</organism>
<evidence type="ECO:0000259" key="25">
    <source>
        <dbReference type="PROSITE" id="PS50089"/>
    </source>
</evidence>
<evidence type="ECO:0000256" key="21">
    <source>
        <dbReference type="ARBA" id="ARBA00069541"/>
    </source>
</evidence>
<dbReference type="Gene3D" id="3.30.40.10">
    <property type="entry name" value="Zinc/RING finger domain, C3HC4 (zinc finger)"/>
    <property type="match status" value="1"/>
</dbReference>
<dbReference type="PROSITE" id="PS50089">
    <property type="entry name" value="ZF_RING_2"/>
    <property type="match status" value="1"/>
</dbReference>
<evidence type="ECO:0000256" key="12">
    <source>
        <dbReference type="ARBA" id="ARBA00022786"/>
    </source>
</evidence>
<evidence type="ECO:0000256" key="14">
    <source>
        <dbReference type="ARBA" id="ARBA00022927"/>
    </source>
</evidence>
<comment type="subunit">
    <text evidence="20">Component of the PEX2-PEX10-PEX12 retrotranslocation channel, composed of PEX2, PEX10 and PEX12. Interacts with PEX19.</text>
</comment>
<dbReference type="Pfam" id="PF13639">
    <property type="entry name" value="zf-RING_2"/>
    <property type="match status" value="1"/>
</dbReference>
<evidence type="ECO:0000256" key="24">
    <source>
        <dbReference type="PROSITE-ProRule" id="PRU00175"/>
    </source>
</evidence>
<keyword evidence="12" id="KW-0833">Ubl conjugation pathway</keyword>
<dbReference type="OrthoDB" id="6270329at2759"/>
<gene>
    <name evidence="27" type="primary">PEX10</name>
</gene>
<sequence>MALAAAGPAEVVRAAQKDDYYRGGLRSAAGGALHSLAGAKRWLKCRREVELLSDVAYFGLTTFAGYQTLGEEYVGVIQVDPSRSRVPSRLRRGVLVTLHTILPYLLDKALLHLELELQADADGARPSQGSLALGGRGRSGARHWVHRHVATLTEQQKRTLLRAVSVLRQGLGCLQRLHVAWFYIRGAFYHLAKRLTGVTYLRIHSPATEDLRARESYRLLGLISLLHLALSVGLQLYGFQQRQRARREWKLHRSLSHRRSHMEEKAISRNSTCTLCLEERRHSTATPCGHLFCWECITQWCDTKTECPLCREKFPPQKLVYLRHYH</sequence>
<comment type="similarity">
    <text evidence="4">Belongs to the pex2/pex10/pex12 family.</text>
</comment>
<dbReference type="Pfam" id="PF04757">
    <property type="entry name" value="Pex2_Pex12"/>
    <property type="match status" value="1"/>
</dbReference>
<dbReference type="GO" id="GO:0008270">
    <property type="term" value="F:zinc ion binding"/>
    <property type="evidence" value="ECO:0007669"/>
    <property type="project" value="UniProtKB-KW"/>
</dbReference>
<evidence type="ECO:0000256" key="16">
    <source>
        <dbReference type="ARBA" id="ARBA00023136"/>
    </source>
</evidence>
<accession>A0A8M1H2U8</accession>
<dbReference type="InterPro" id="IPR001841">
    <property type="entry name" value="Znf_RING"/>
</dbReference>
<dbReference type="CTD" id="5192"/>
<dbReference type="SMART" id="SM00184">
    <property type="entry name" value="RING"/>
    <property type="match status" value="1"/>
</dbReference>
<dbReference type="PROSITE" id="PS00518">
    <property type="entry name" value="ZF_RING_1"/>
    <property type="match status" value="1"/>
</dbReference>
<dbReference type="Proteomes" id="UP000261680">
    <property type="component" value="Unplaced"/>
</dbReference>
<evidence type="ECO:0000256" key="3">
    <source>
        <dbReference type="ARBA" id="ARBA00004906"/>
    </source>
</evidence>
<keyword evidence="11 24" id="KW-0863">Zinc-finger</keyword>
<evidence type="ECO:0000256" key="22">
    <source>
        <dbReference type="ARBA" id="ARBA00077873"/>
    </source>
</evidence>
<dbReference type="GO" id="GO:0016558">
    <property type="term" value="P:protein import into peroxisome matrix"/>
    <property type="evidence" value="ECO:0007669"/>
    <property type="project" value="InterPro"/>
</dbReference>
<dbReference type="CDD" id="cd16527">
    <property type="entry name" value="RING-HC_PEX10"/>
    <property type="match status" value="1"/>
</dbReference>
<evidence type="ECO:0000256" key="5">
    <source>
        <dbReference type="ARBA" id="ARBA00012483"/>
    </source>
</evidence>
<keyword evidence="14" id="KW-0653">Protein transport</keyword>
<evidence type="ECO:0000256" key="6">
    <source>
        <dbReference type="ARBA" id="ARBA00022448"/>
    </source>
</evidence>
<evidence type="ECO:0000256" key="1">
    <source>
        <dbReference type="ARBA" id="ARBA00000900"/>
    </source>
</evidence>
<keyword evidence="6" id="KW-0813">Transport</keyword>
<dbReference type="InterPro" id="IPR006845">
    <property type="entry name" value="Pex_N"/>
</dbReference>
<keyword evidence="16" id="KW-0472">Membrane</keyword>
<dbReference type="EC" id="2.3.2.27" evidence="5"/>
<evidence type="ECO:0000313" key="27">
    <source>
        <dbReference type="RefSeq" id="XP_040501592.1"/>
    </source>
</evidence>
<evidence type="ECO:0000256" key="23">
    <source>
        <dbReference type="ARBA" id="ARBA00079947"/>
    </source>
</evidence>
<feature type="domain" description="RING-type" evidence="25">
    <location>
        <begin position="273"/>
        <end position="311"/>
    </location>
</feature>
<comment type="subcellular location">
    <subcellularLocation>
        <location evidence="2">Peroxisome membrane</location>
        <topology evidence="2">Multi-pass membrane protein</topology>
    </subcellularLocation>
</comment>
<keyword evidence="10" id="KW-0479">Metal-binding</keyword>
<dbReference type="PANTHER" id="PTHR23350:SF0">
    <property type="entry name" value="PEROXISOME BIOGENESIS FACTOR 10"/>
    <property type="match status" value="1"/>
</dbReference>
<comment type="pathway">
    <text evidence="3">Protein modification; protein ubiquitination.</text>
</comment>
<evidence type="ECO:0000256" key="19">
    <source>
        <dbReference type="ARBA" id="ARBA00045271"/>
    </source>
</evidence>
<evidence type="ECO:0000256" key="13">
    <source>
        <dbReference type="ARBA" id="ARBA00022833"/>
    </source>
</evidence>
<keyword evidence="26" id="KW-1185">Reference proteome</keyword>
<comment type="function">
    <text evidence="19">E3 ubiquitin-protein ligase component of a retrotranslocation channel required for peroxisome organization by mediating export of the PEX5 receptor from peroxisomes to the cytosol, thereby promoting PEX5 recycling. The retrotranslocation channel is composed of PEX2, PEX10 and PEX12; each subunit contributing transmembrane segments that coassemble into an open channel that specifically allows the passage of PEX5 through the peroxisomal membrane. PEX10 also regulates PEX5 recycling by acting as a E3 ubiquitin-protein ligase. When PEX5 recycling is compromised, PEX10 catalyzes polyubiquitination of PEX5 during its passage through the retrotranslocation channel, leading to its degradation.</text>
</comment>
<evidence type="ECO:0000256" key="18">
    <source>
        <dbReference type="ARBA" id="ARBA00041230"/>
    </source>
</evidence>
<name>A0A8M1H2U8_URSMA</name>
<dbReference type="InterPro" id="IPR025654">
    <property type="entry name" value="PEX2/10"/>
</dbReference>
<dbReference type="InterPro" id="IPR017907">
    <property type="entry name" value="Znf_RING_CS"/>
</dbReference>
<evidence type="ECO:0000256" key="8">
    <source>
        <dbReference type="ARBA" id="ARBA00022679"/>
    </source>
</evidence>
<keyword evidence="15" id="KW-1133">Transmembrane helix</keyword>
<proteinExistence type="inferred from homology"/>
<evidence type="ECO:0000256" key="20">
    <source>
        <dbReference type="ARBA" id="ARBA00062044"/>
    </source>
</evidence>
<dbReference type="FunFam" id="3.30.40.10:FF:000332">
    <property type="entry name" value="Peroxisome biogenesis factor 10"/>
    <property type="match status" value="1"/>
</dbReference>
<dbReference type="SUPFAM" id="SSF57850">
    <property type="entry name" value="RING/U-box"/>
    <property type="match status" value="1"/>
</dbReference>
<evidence type="ECO:0000256" key="10">
    <source>
        <dbReference type="ARBA" id="ARBA00022723"/>
    </source>
</evidence>
<evidence type="ECO:0000313" key="26">
    <source>
        <dbReference type="Proteomes" id="UP000261680"/>
    </source>
</evidence>
<evidence type="ECO:0000256" key="11">
    <source>
        <dbReference type="ARBA" id="ARBA00022771"/>
    </source>
</evidence>
<keyword evidence="7" id="KW-0962">Peroxisome biogenesis</keyword>
<dbReference type="KEGG" id="umr:103678450"/>
<comment type="catalytic activity">
    <reaction evidence="1">
        <text>S-ubiquitinyl-[E2 ubiquitin-conjugating enzyme]-L-cysteine + [acceptor protein]-L-lysine = [E2 ubiquitin-conjugating enzyme]-L-cysteine + N(6)-ubiquitinyl-[acceptor protein]-L-lysine.</text>
        <dbReference type="EC" id="2.3.2.27"/>
    </reaction>
</comment>
<reference evidence="27" key="1">
    <citation type="submission" date="2025-08" db="UniProtKB">
        <authorList>
            <consortium name="RefSeq"/>
        </authorList>
    </citation>
    <scope>IDENTIFICATION</scope>
    <source>
        <tissue evidence="27">Whole blood</tissue>
    </source>
</reference>
<evidence type="ECO:0000256" key="2">
    <source>
        <dbReference type="ARBA" id="ARBA00004585"/>
    </source>
</evidence>